<dbReference type="PANTHER" id="PTHR43409">
    <property type="entry name" value="ANAEROBIC MAGNESIUM-PROTOPORPHYRIN IX MONOMETHYL ESTER CYCLASE-RELATED"/>
    <property type="match status" value="1"/>
</dbReference>
<evidence type="ECO:0000256" key="6">
    <source>
        <dbReference type="ARBA" id="ARBA00023004"/>
    </source>
</evidence>
<evidence type="ECO:0000256" key="2">
    <source>
        <dbReference type="ARBA" id="ARBA00022603"/>
    </source>
</evidence>
<proteinExistence type="predicted"/>
<dbReference type="InterPro" id="IPR034466">
    <property type="entry name" value="Methyltransferase_Class_B"/>
</dbReference>
<dbReference type="AlphaFoldDB" id="A0A7V0Z4U8"/>
<keyword evidence="8" id="KW-0472">Membrane</keyword>
<comment type="caution">
    <text evidence="11">The sequence shown here is derived from an EMBL/GenBank/DDBJ whole genome shotgun (WGS) entry which is preliminary data.</text>
</comment>
<dbReference type="SMART" id="SM00729">
    <property type="entry name" value="Elp3"/>
    <property type="match status" value="1"/>
</dbReference>
<dbReference type="InterPro" id="IPR051198">
    <property type="entry name" value="BchE-like"/>
</dbReference>
<dbReference type="Gene3D" id="3.40.50.280">
    <property type="entry name" value="Cobalamin-binding domain"/>
    <property type="match status" value="1"/>
</dbReference>
<dbReference type="PROSITE" id="PS51918">
    <property type="entry name" value="RADICAL_SAM"/>
    <property type="match status" value="1"/>
</dbReference>
<name>A0A7V0Z4U8_UNCW3</name>
<evidence type="ECO:0000256" key="8">
    <source>
        <dbReference type="SAM" id="Phobius"/>
    </source>
</evidence>
<dbReference type="SFLD" id="SFLDG01123">
    <property type="entry name" value="methyltransferase_(Class_B)"/>
    <property type="match status" value="1"/>
</dbReference>
<keyword evidence="7" id="KW-0411">Iron-sulfur</keyword>
<feature type="domain" description="Radical SAM core" evidence="10">
    <location>
        <begin position="157"/>
        <end position="386"/>
    </location>
</feature>
<dbReference type="SUPFAM" id="SSF102114">
    <property type="entry name" value="Radical SAM enzymes"/>
    <property type="match status" value="1"/>
</dbReference>
<dbReference type="GO" id="GO:0005829">
    <property type="term" value="C:cytosol"/>
    <property type="evidence" value="ECO:0007669"/>
    <property type="project" value="TreeGrafter"/>
</dbReference>
<keyword evidence="3" id="KW-0808">Transferase</keyword>
<keyword evidence="2" id="KW-0489">Methyltransferase</keyword>
<keyword evidence="4" id="KW-0949">S-adenosyl-L-methionine</keyword>
<dbReference type="GO" id="GO:0003824">
    <property type="term" value="F:catalytic activity"/>
    <property type="evidence" value="ECO:0007669"/>
    <property type="project" value="InterPro"/>
</dbReference>
<sequence>MKKQLLLINPINQRFFKNQIGLTANKATRFQPLGLGMIASLTPDNWGTRLIDENFEQFYYQEADLVGITAFTATATRAYEIAKVFRQKKIPVVRGGFHTSLRPDEALNFVDAVVIGEAENVWKDLIEDFEKGDLKRIYQGSPADLNHLPSPIRKIFSDQYVFGSIETSRGCPMDCKYCSVSSFYGKTQRFRPVDDVIRELKQIPQKKIFFVDDNIIGYSNSAKERLKNLYQEMIKQKIKRDWWCQTSIAFGEDEKLLYLAKKSGCRLVFIGVEADDIPALKSINKRLNLKYGTHKIEKIFRRINEYGIGVIGAFMFGMDTDTMKTIRERTEYIVRSNANAIQITYLTPLPGTKLFDELLKQGRIIYTRFPEDWEHYTFAEVTYHPLSMTSIELEEARNFVVKKIYNWFSILQKFFKTLWMTKNLVSSIWAFAFHLFLRRATIKSHRLGLKI</sequence>
<evidence type="ECO:0000256" key="1">
    <source>
        <dbReference type="ARBA" id="ARBA00001966"/>
    </source>
</evidence>
<dbReference type="Gene3D" id="3.80.30.20">
    <property type="entry name" value="tm_1862 like domain"/>
    <property type="match status" value="1"/>
</dbReference>
<protein>
    <submittedName>
        <fullName evidence="11">B12-binding domain-containing radical SAM protein</fullName>
    </submittedName>
</protein>
<dbReference type="SFLD" id="SFLDG01082">
    <property type="entry name" value="B12-binding_domain_containing"/>
    <property type="match status" value="1"/>
</dbReference>
<dbReference type="PANTHER" id="PTHR43409:SF7">
    <property type="entry name" value="BLL1977 PROTEIN"/>
    <property type="match status" value="1"/>
</dbReference>
<dbReference type="InterPro" id="IPR023404">
    <property type="entry name" value="rSAM_horseshoe"/>
</dbReference>
<feature type="domain" description="B12-binding" evidence="9">
    <location>
        <begin position="51"/>
        <end position="136"/>
    </location>
</feature>
<accession>A0A7V0Z4U8</accession>
<evidence type="ECO:0000256" key="3">
    <source>
        <dbReference type="ARBA" id="ARBA00022679"/>
    </source>
</evidence>
<dbReference type="GO" id="GO:0051539">
    <property type="term" value="F:4 iron, 4 sulfur cluster binding"/>
    <property type="evidence" value="ECO:0007669"/>
    <property type="project" value="UniProtKB-KW"/>
</dbReference>
<dbReference type="GO" id="GO:0046872">
    <property type="term" value="F:metal ion binding"/>
    <property type="evidence" value="ECO:0007669"/>
    <property type="project" value="UniProtKB-KW"/>
</dbReference>
<keyword evidence="5" id="KW-0479">Metal-binding</keyword>
<evidence type="ECO:0000259" key="9">
    <source>
        <dbReference type="PROSITE" id="PS51332"/>
    </source>
</evidence>
<organism evidence="11">
    <name type="scientific">candidate division WOR-3 bacterium</name>
    <dbReference type="NCBI Taxonomy" id="2052148"/>
    <lineage>
        <taxon>Bacteria</taxon>
        <taxon>Bacteria division WOR-3</taxon>
    </lineage>
</organism>
<dbReference type="InterPro" id="IPR006638">
    <property type="entry name" value="Elp3/MiaA/NifB-like_rSAM"/>
</dbReference>
<evidence type="ECO:0000256" key="4">
    <source>
        <dbReference type="ARBA" id="ARBA00022691"/>
    </source>
</evidence>
<reference evidence="11" key="1">
    <citation type="journal article" date="2020" name="mSystems">
        <title>Genome- and Community-Level Interaction Insights into Carbon Utilization and Element Cycling Functions of Hydrothermarchaeota in Hydrothermal Sediment.</title>
        <authorList>
            <person name="Zhou Z."/>
            <person name="Liu Y."/>
            <person name="Xu W."/>
            <person name="Pan J."/>
            <person name="Luo Z.H."/>
            <person name="Li M."/>
        </authorList>
    </citation>
    <scope>NUCLEOTIDE SEQUENCE [LARGE SCALE GENOMIC DNA]</scope>
    <source>
        <strain evidence="11">SpSt-258</strain>
    </source>
</reference>
<dbReference type="InterPro" id="IPR006158">
    <property type="entry name" value="Cobalamin-bd"/>
</dbReference>
<comment type="cofactor">
    <cofactor evidence="1">
        <name>[4Fe-4S] cluster</name>
        <dbReference type="ChEBI" id="CHEBI:49883"/>
    </cofactor>
</comment>
<feature type="transmembrane region" description="Helical" evidence="8">
    <location>
        <begin position="418"/>
        <end position="437"/>
    </location>
</feature>
<keyword evidence="8" id="KW-1133">Transmembrane helix</keyword>
<evidence type="ECO:0000313" key="11">
    <source>
        <dbReference type="EMBL" id="HDY58648.1"/>
    </source>
</evidence>
<evidence type="ECO:0000256" key="5">
    <source>
        <dbReference type="ARBA" id="ARBA00022723"/>
    </source>
</evidence>
<evidence type="ECO:0000256" key="7">
    <source>
        <dbReference type="ARBA" id="ARBA00023014"/>
    </source>
</evidence>
<keyword evidence="8" id="KW-0812">Transmembrane</keyword>
<dbReference type="PROSITE" id="PS51332">
    <property type="entry name" value="B12_BINDING"/>
    <property type="match status" value="1"/>
</dbReference>
<evidence type="ECO:0000259" key="10">
    <source>
        <dbReference type="PROSITE" id="PS51918"/>
    </source>
</evidence>
<dbReference type="GO" id="GO:0031419">
    <property type="term" value="F:cobalamin binding"/>
    <property type="evidence" value="ECO:0007669"/>
    <property type="project" value="InterPro"/>
</dbReference>
<dbReference type="EMBL" id="DSKY01000010">
    <property type="protein sequence ID" value="HDY58648.1"/>
    <property type="molecule type" value="Genomic_DNA"/>
</dbReference>
<dbReference type="InterPro" id="IPR058240">
    <property type="entry name" value="rSAM_sf"/>
</dbReference>
<dbReference type="Pfam" id="PF04055">
    <property type="entry name" value="Radical_SAM"/>
    <property type="match status" value="1"/>
</dbReference>
<dbReference type="InterPro" id="IPR007197">
    <property type="entry name" value="rSAM"/>
</dbReference>
<gene>
    <name evidence="11" type="ORF">ENP86_03740</name>
</gene>
<keyword evidence="6" id="KW-0408">Iron</keyword>
<dbReference type="SFLD" id="SFLDS00029">
    <property type="entry name" value="Radical_SAM"/>
    <property type="match status" value="1"/>
</dbReference>
<dbReference type="Pfam" id="PF02310">
    <property type="entry name" value="B12-binding"/>
    <property type="match status" value="1"/>
</dbReference>